<keyword evidence="2" id="KW-0378">Hydrolase</keyword>
<dbReference type="AlphaFoldDB" id="A0A1H8JZP3"/>
<reference evidence="2 3" key="1">
    <citation type="submission" date="2016-10" db="EMBL/GenBank/DDBJ databases">
        <authorList>
            <person name="de Groot N.N."/>
        </authorList>
    </citation>
    <scope>NUCLEOTIDE SEQUENCE [LARGE SCALE GENOMIC DNA]</scope>
    <source>
        <strain evidence="2 3">Calf135</strain>
    </source>
</reference>
<keyword evidence="2" id="KW-0645">Protease</keyword>
<keyword evidence="2" id="KW-0482">Metalloprotease</keyword>
<dbReference type="GO" id="GO:0006508">
    <property type="term" value="P:proteolysis"/>
    <property type="evidence" value="ECO:0007669"/>
    <property type="project" value="UniProtKB-KW"/>
</dbReference>
<evidence type="ECO:0000313" key="3">
    <source>
        <dbReference type="Proteomes" id="UP000199512"/>
    </source>
</evidence>
<dbReference type="EMBL" id="FODF01000020">
    <property type="protein sequence ID" value="SEN86183.1"/>
    <property type="molecule type" value="Genomic_DNA"/>
</dbReference>
<dbReference type="Pfam" id="PF10263">
    <property type="entry name" value="SprT-like"/>
    <property type="match status" value="1"/>
</dbReference>
<dbReference type="SMART" id="SM00731">
    <property type="entry name" value="SprT"/>
    <property type="match status" value="1"/>
</dbReference>
<dbReference type="GO" id="GO:0008237">
    <property type="term" value="F:metallopeptidase activity"/>
    <property type="evidence" value="ECO:0007669"/>
    <property type="project" value="UniProtKB-KW"/>
</dbReference>
<accession>A0A1H8JZP3</accession>
<protein>
    <submittedName>
        <fullName evidence="2">Predicted Zn-dependent metalloprotease, SprT family</fullName>
    </submittedName>
</protein>
<evidence type="ECO:0000313" key="2">
    <source>
        <dbReference type="EMBL" id="SEN86183.1"/>
    </source>
</evidence>
<sequence length="188" mass="22115">MYKKIIKDKNITKNLFRGNTLKMDIDEVRNICRNIAKEYGYELDVVVEENEKIRSTLGRVKFEMENGRYCPKKIEFSKELLRGDRDLILDIIKHEMAHFLVLKETGENHKHDNVWKSYALKLGCRPKATVKVDSRDTSKEKYKYIARCKKCGKVVAKYKRLSKVIKKPSNYRSKCCNEKISVGIYDII</sequence>
<gene>
    <name evidence="2" type="ORF">SAMN05216454_1201</name>
</gene>
<name>A0A1H8JZP3_9FIRM</name>
<dbReference type="InterPro" id="IPR006640">
    <property type="entry name" value="SprT-like_domain"/>
</dbReference>
<dbReference type="Proteomes" id="UP000199512">
    <property type="component" value="Unassembled WGS sequence"/>
</dbReference>
<dbReference type="GO" id="GO:0006950">
    <property type="term" value="P:response to stress"/>
    <property type="evidence" value="ECO:0007669"/>
    <property type="project" value="UniProtKB-ARBA"/>
</dbReference>
<feature type="domain" description="SprT-like" evidence="1">
    <location>
        <begin position="26"/>
        <end position="183"/>
    </location>
</feature>
<dbReference type="OrthoDB" id="9799909at2"/>
<keyword evidence="3" id="KW-1185">Reference proteome</keyword>
<proteinExistence type="predicted"/>
<organism evidence="2 3">
    <name type="scientific">Peptostreptococcus russellii</name>
    <dbReference type="NCBI Taxonomy" id="215200"/>
    <lineage>
        <taxon>Bacteria</taxon>
        <taxon>Bacillati</taxon>
        <taxon>Bacillota</taxon>
        <taxon>Clostridia</taxon>
        <taxon>Peptostreptococcales</taxon>
        <taxon>Peptostreptococcaceae</taxon>
        <taxon>Peptostreptococcus</taxon>
    </lineage>
</organism>
<evidence type="ECO:0000259" key="1">
    <source>
        <dbReference type="SMART" id="SM00731"/>
    </source>
</evidence>